<dbReference type="STRING" id="34690.A0A182UJX9"/>
<keyword evidence="6 10" id="KW-1133">Transmembrane helix</keyword>
<reference evidence="12" key="1">
    <citation type="submission" date="2014-01" db="EMBL/GenBank/DDBJ databases">
        <title>The Genome Sequence of Anopheles melas CM1001059_A (V2).</title>
        <authorList>
            <consortium name="The Broad Institute Genomics Platform"/>
            <person name="Neafsey D.E."/>
            <person name="Besansky N."/>
            <person name="Howell P."/>
            <person name="Walton C."/>
            <person name="Young S.K."/>
            <person name="Zeng Q."/>
            <person name="Gargeya S."/>
            <person name="Fitzgerald M."/>
            <person name="Haas B."/>
            <person name="Abouelleil A."/>
            <person name="Allen A.W."/>
            <person name="Alvarado L."/>
            <person name="Arachchi H.M."/>
            <person name="Berlin A.M."/>
            <person name="Chapman S.B."/>
            <person name="Gainer-Dewar J."/>
            <person name="Goldberg J."/>
            <person name="Griggs A."/>
            <person name="Gujja S."/>
            <person name="Hansen M."/>
            <person name="Howarth C."/>
            <person name="Imamovic A."/>
            <person name="Ireland A."/>
            <person name="Larimer J."/>
            <person name="McCowan C."/>
            <person name="Murphy C."/>
            <person name="Pearson M."/>
            <person name="Poon T.W."/>
            <person name="Priest M."/>
            <person name="Roberts A."/>
            <person name="Saif S."/>
            <person name="Shea T."/>
            <person name="Sisk P."/>
            <person name="Sykes S."/>
            <person name="Wortman J."/>
            <person name="Nusbaum C."/>
            <person name="Birren B."/>
        </authorList>
    </citation>
    <scope>NUCLEOTIDE SEQUENCE [LARGE SCALE GENOMIC DNA]</scope>
    <source>
        <strain evidence="12">CM1001059</strain>
    </source>
</reference>
<keyword evidence="8 10" id="KW-0472">Membrane</keyword>
<accession>A0A182UJX9</accession>
<keyword evidence="4 10" id="KW-0812">Transmembrane</keyword>
<evidence type="ECO:0000256" key="1">
    <source>
        <dbReference type="ARBA" id="ARBA00004141"/>
    </source>
</evidence>
<evidence type="ECO:0000313" key="12">
    <source>
        <dbReference type="Proteomes" id="UP000075902"/>
    </source>
</evidence>
<evidence type="ECO:0000256" key="7">
    <source>
        <dbReference type="ARBA" id="ARBA00023098"/>
    </source>
</evidence>
<dbReference type="GO" id="GO:0009922">
    <property type="term" value="F:fatty acid elongase activity"/>
    <property type="evidence" value="ECO:0007669"/>
    <property type="project" value="InterPro"/>
</dbReference>
<dbReference type="Proteomes" id="UP000075902">
    <property type="component" value="Unassembled WGS sequence"/>
</dbReference>
<name>A0A182UJX9_9DIPT</name>
<dbReference type="AlphaFoldDB" id="A0A182UJX9"/>
<sequence>MSLPNQEGTEPSGSEIRQLATAAHSSKRLPLLSRRTFLSRGNRISSKVATMTLVLERMYDVYREYMVERRDMRSAHLPLAGSPWPLMLLLATYLYGVLHAGPRFMAQRKAYDLRKVIRVYNIVQVLINSVIFLWIVSHVGRLVEVTSERTVPRLVTSPF</sequence>
<dbReference type="EnsemblMetazoa" id="AMEC021759-RA">
    <property type="protein sequence ID" value="AMEC021759-PA"/>
    <property type="gene ID" value="AMEC021759"/>
</dbReference>
<reference evidence="11" key="2">
    <citation type="submission" date="2020-05" db="UniProtKB">
        <authorList>
            <consortium name="EnsemblMetazoa"/>
        </authorList>
    </citation>
    <scope>IDENTIFICATION</scope>
    <source>
        <strain evidence="11">CM1001059</strain>
    </source>
</reference>
<comment type="subcellular location">
    <subcellularLocation>
        <location evidence="1">Membrane</location>
        <topology evidence="1">Multi-pass membrane protein</topology>
    </subcellularLocation>
</comment>
<dbReference type="InterPro" id="IPR002076">
    <property type="entry name" value="ELO_fam"/>
</dbReference>
<evidence type="ECO:0000256" key="9">
    <source>
        <dbReference type="ARBA" id="ARBA00023160"/>
    </source>
</evidence>
<organism evidence="11 12">
    <name type="scientific">Anopheles melas</name>
    <dbReference type="NCBI Taxonomy" id="34690"/>
    <lineage>
        <taxon>Eukaryota</taxon>
        <taxon>Metazoa</taxon>
        <taxon>Ecdysozoa</taxon>
        <taxon>Arthropoda</taxon>
        <taxon>Hexapoda</taxon>
        <taxon>Insecta</taxon>
        <taxon>Pterygota</taxon>
        <taxon>Neoptera</taxon>
        <taxon>Endopterygota</taxon>
        <taxon>Diptera</taxon>
        <taxon>Nematocera</taxon>
        <taxon>Culicoidea</taxon>
        <taxon>Culicidae</taxon>
        <taxon>Anophelinae</taxon>
        <taxon>Anopheles</taxon>
    </lineage>
</organism>
<evidence type="ECO:0000256" key="6">
    <source>
        <dbReference type="ARBA" id="ARBA00022989"/>
    </source>
</evidence>
<dbReference type="Pfam" id="PF01151">
    <property type="entry name" value="ELO"/>
    <property type="match status" value="1"/>
</dbReference>
<evidence type="ECO:0000256" key="2">
    <source>
        <dbReference type="ARBA" id="ARBA00022516"/>
    </source>
</evidence>
<keyword evidence="7" id="KW-0443">Lipid metabolism</keyword>
<evidence type="ECO:0000256" key="8">
    <source>
        <dbReference type="ARBA" id="ARBA00023136"/>
    </source>
</evidence>
<keyword evidence="3" id="KW-0808">Transferase</keyword>
<evidence type="ECO:0000256" key="5">
    <source>
        <dbReference type="ARBA" id="ARBA00022832"/>
    </source>
</evidence>
<evidence type="ECO:0000256" key="10">
    <source>
        <dbReference type="SAM" id="Phobius"/>
    </source>
</evidence>
<protein>
    <submittedName>
        <fullName evidence="11">Elongation of very long chain fatty acids protein</fullName>
    </submittedName>
</protein>
<evidence type="ECO:0000313" key="11">
    <source>
        <dbReference type="EnsemblMetazoa" id="AMEC021759-PA"/>
    </source>
</evidence>
<evidence type="ECO:0000256" key="3">
    <source>
        <dbReference type="ARBA" id="ARBA00022679"/>
    </source>
</evidence>
<feature type="transmembrane region" description="Helical" evidence="10">
    <location>
        <begin position="75"/>
        <end position="98"/>
    </location>
</feature>
<evidence type="ECO:0000256" key="4">
    <source>
        <dbReference type="ARBA" id="ARBA00022692"/>
    </source>
</evidence>
<feature type="transmembrane region" description="Helical" evidence="10">
    <location>
        <begin position="119"/>
        <end position="137"/>
    </location>
</feature>
<dbReference type="GO" id="GO:0006633">
    <property type="term" value="P:fatty acid biosynthetic process"/>
    <property type="evidence" value="ECO:0007669"/>
    <property type="project" value="UniProtKB-KW"/>
</dbReference>
<dbReference type="VEuPathDB" id="VectorBase:AMEC021759"/>
<keyword evidence="9" id="KW-0275">Fatty acid biosynthesis</keyword>
<keyword evidence="12" id="KW-1185">Reference proteome</keyword>
<dbReference type="GO" id="GO:0016020">
    <property type="term" value="C:membrane"/>
    <property type="evidence" value="ECO:0007669"/>
    <property type="project" value="UniProtKB-SubCell"/>
</dbReference>
<proteinExistence type="predicted"/>
<keyword evidence="2" id="KW-0444">Lipid biosynthesis</keyword>
<keyword evidence="5" id="KW-0276">Fatty acid metabolism</keyword>